<dbReference type="AlphaFoldDB" id="A9AYQ0"/>
<dbReference type="Pfam" id="PF13280">
    <property type="entry name" value="WYL"/>
    <property type="match status" value="1"/>
</dbReference>
<name>A9AYQ0_HERA2</name>
<dbReference type="EMBL" id="CP000875">
    <property type="protein sequence ID" value="ABX05028.1"/>
    <property type="molecule type" value="Genomic_DNA"/>
</dbReference>
<feature type="domain" description="WYL" evidence="1">
    <location>
        <begin position="541"/>
        <end position="601"/>
    </location>
</feature>
<protein>
    <recommendedName>
        <fullName evidence="1">WYL domain-containing protein</fullName>
    </recommendedName>
</protein>
<proteinExistence type="predicted"/>
<dbReference type="eggNOG" id="COG2378">
    <property type="taxonomic scope" value="Bacteria"/>
</dbReference>
<dbReference type="PANTHER" id="PTHR34580:SF1">
    <property type="entry name" value="PROTEIN PAFC"/>
    <property type="match status" value="1"/>
</dbReference>
<sequence>MAYSSSAVKLHATNALHAVAVRTLRTLAHYTDCSRQRSQTGHALAAALQRHWQTPHYRQLVRRSLTAADRALLQAWWQGQQPLPTPQALDLWRWQAPWPTLEQLSSEQRLAALGLVVPIRTTTGRTVVLINDTSRWLRRTPPLPPTPVAASLQALFQAVVALLAACANTPQPRQAAGLALHIAQSAGWLADRLNQWRITPRGRVWLHSPIAEQQRLLHQQLITCNPPARGLVAWRSPDWAALFADLERLMEAQAQRRSMDVAALLHDHPAWNGLPAAQQIRLVHGWLRTVLQPAGVVSLAKGWLFWHGWQQLAAQAPAFDGLRLPKRAALPAALQVWGLTWGMATSHGWRITQASVAAALANGLDLSSFWQPIDQWYAERPALIQALIAKLQATPPLRLRRITLLEGSPEAVASAHANWQIQAYLQPGFDQAQRVVCQGAEQVVAKVLGLHATPTPRLDTQTSIQIMALRIATQHLPSHRLAFNQQAQRLLAELSFEQRCIIDDDWERLQLSDAPQPLATSQSLAVGQQPRAQITVEQARQTCRQAINNQQSVTVRYYTPAEHRITTRTIRPLELTSTGMRGWCELRQQERAFRFDRILAIDLNSS</sequence>
<accession>A9AYQ0</accession>
<evidence type="ECO:0000313" key="2">
    <source>
        <dbReference type="EMBL" id="ABX05028.1"/>
    </source>
</evidence>
<dbReference type="PANTHER" id="PTHR34580">
    <property type="match status" value="1"/>
</dbReference>
<gene>
    <name evidence="2" type="ordered locus">Haur_2388</name>
</gene>
<dbReference type="BioCyc" id="HAUR316274:GHYA-2416-MONOMER"/>
<keyword evidence="3" id="KW-1185">Reference proteome</keyword>
<dbReference type="InterPro" id="IPR026881">
    <property type="entry name" value="WYL_dom"/>
</dbReference>
<reference evidence="2 3" key="1">
    <citation type="journal article" date="2011" name="Stand. Genomic Sci.">
        <title>Complete genome sequence of the filamentous gliding predatory bacterium Herpetosiphon aurantiacus type strain (114-95(T)).</title>
        <authorList>
            <person name="Kiss H."/>
            <person name="Nett M."/>
            <person name="Domin N."/>
            <person name="Martin K."/>
            <person name="Maresca J.A."/>
            <person name="Copeland A."/>
            <person name="Lapidus A."/>
            <person name="Lucas S."/>
            <person name="Berry K.W."/>
            <person name="Glavina Del Rio T."/>
            <person name="Dalin E."/>
            <person name="Tice H."/>
            <person name="Pitluck S."/>
            <person name="Richardson P."/>
            <person name="Bruce D."/>
            <person name="Goodwin L."/>
            <person name="Han C."/>
            <person name="Detter J.C."/>
            <person name="Schmutz J."/>
            <person name="Brettin T."/>
            <person name="Land M."/>
            <person name="Hauser L."/>
            <person name="Kyrpides N.C."/>
            <person name="Ivanova N."/>
            <person name="Goker M."/>
            <person name="Woyke T."/>
            <person name="Klenk H.P."/>
            <person name="Bryant D.A."/>
        </authorList>
    </citation>
    <scope>NUCLEOTIDE SEQUENCE [LARGE SCALE GENOMIC DNA]</scope>
    <source>
        <strain evidence="3">ATCC 23779 / DSM 785 / 114-95</strain>
    </source>
</reference>
<organism evidence="2 3">
    <name type="scientific">Herpetosiphon aurantiacus (strain ATCC 23779 / DSM 785 / 114-95)</name>
    <dbReference type="NCBI Taxonomy" id="316274"/>
    <lineage>
        <taxon>Bacteria</taxon>
        <taxon>Bacillati</taxon>
        <taxon>Chloroflexota</taxon>
        <taxon>Chloroflexia</taxon>
        <taxon>Herpetosiphonales</taxon>
        <taxon>Herpetosiphonaceae</taxon>
        <taxon>Herpetosiphon</taxon>
    </lineage>
</organism>
<evidence type="ECO:0000313" key="3">
    <source>
        <dbReference type="Proteomes" id="UP000000787"/>
    </source>
</evidence>
<dbReference type="KEGG" id="hau:Haur_2388"/>
<evidence type="ECO:0000259" key="1">
    <source>
        <dbReference type="Pfam" id="PF13280"/>
    </source>
</evidence>
<dbReference type="InParanoid" id="A9AYQ0"/>
<dbReference type="Proteomes" id="UP000000787">
    <property type="component" value="Chromosome"/>
</dbReference>
<dbReference type="PROSITE" id="PS52050">
    <property type="entry name" value="WYL"/>
    <property type="match status" value="1"/>
</dbReference>
<dbReference type="HOGENOM" id="CLU_450390_0_0_0"/>
<dbReference type="InterPro" id="IPR051534">
    <property type="entry name" value="CBASS_pafABC_assoc_protein"/>
</dbReference>